<dbReference type="EMBL" id="JABSTQ010002633">
    <property type="protein sequence ID" value="KAG0443993.1"/>
    <property type="molecule type" value="Genomic_DNA"/>
</dbReference>
<reference evidence="1 2" key="1">
    <citation type="journal article" date="2020" name="Cell">
        <title>Large-Scale Comparative Analyses of Tick Genomes Elucidate Their Genetic Diversity and Vector Capacities.</title>
        <authorList>
            <consortium name="Tick Genome and Microbiome Consortium (TIGMIC)"/>
            <person name="Jia N."/>
            <person name="Wang J."/>
            <person name="Shi W."/>
            <person name="Du L."/>
            <person name="Sun Y."/>
            <person name="Zhan W."/>
            <person name="Jiang J.F."/>
            <person name="Wang Q."/>
            <person name="Zhang B."/>
            <person name="Ji P."/>
            <person name="Bell-Sakyi L."/>
            <person name="Cui X.M."/>
            <person name="Yuan T.T."/>
            <person name="Jiang B.G."/>
            <person name="Yang W.F."/>
            <person name="Lam T.T."/>
            <person name="Chang Q.C."/>
            <person name="Ding S.J."/>
            <person name="Wang X.J."/>
            <person name="Zhu J.G."/>
            <person name="Ruan X.D."/>
            <person name="Zhao L."/>
            <person name="Wei J.T."/>
            <person name="Ye R.Z."/>
            <person name="Que T.C."/>
            <person name="Du C.H."/>
            <person name="Zhou Y.H."/>
            <person name="Cheng J.X."/>
            <person name="Dai P.F."/>
            <person name="Guo W.B."/>
            <person name="Han X.H."/>
            <person name="Huang E.J."/>
            <person name="Li L.F."/>
            <person name="Wei W."/>
            <person name="Gao Y.C."/>
            <person name="Liu J.Z."/>
            <person name="Shao H.Z."/>
            <person name="Wang X."/>
            <person name="Wang C.C."/>
            <person name="Yang T.C."/>
            <person name="Huo Q.B."/>
            <person name="Li W."/>
            <person name="Chen H.Y."/>
            <person name="Chen S.E."/>
            <person name="Zhou L.G."/>
            <person name="Ni X.B."/>
            <person name="Tian J.H."/>
            <person name="Sheng Y."/>
            <person name="Liu T."/>
            <person name="Pan Y.S."/>
            <person name="Xia L.Y."/>
            <person name="Li J."/>
            <person name="Zhao F."/>
            <person name="Cao W.C."/>
        </authorList>
    </citation>
    <scope>NUCLEOTIDE SEQUENCE [LARGE SCALE GENOMIC DNA]</scope>
    <source>
        <strain evidence="1">Iper-2018</strain>
    </source>
</reference>
<evidence type="ECO:0000313" key="2">
    <source>
        <dbReference type="Proteomes" id="UP000805193"/>
    </source>
</evidence>
<accession>A0AC60QYY1</accession>
<evidence type="ECO:0000313" key="1">
    <source>
        <dbReference type="EMBL" id="KAG0443993.1"/>
    </source>
</evidence>
<comment type="caution">
    <text evidence="1">The sequence shown here is derived from an EMBL/GenBank/DDBJ whole genome shotgun (WGS) entry which is preliminary data.</text>
</comment>
<name>A0AC60QYY1_IXOPE</name>
<proteinExistence type="predicted"/>
<gene>
    <name evidence="1" type="ORF">HPB47_014306</name>
</gene>
<dbReference type="Proteomes" id="UP000805193">
    <property type="component" value="Unassembled WGS sequence"/>
</dbReference>
<sequence length="404" mass="45209">MYADGGSRWSNLHLPGTPYDNVTLLHMVVVVSIYCLIYALFVWYLDNVWPWQYGIPKEPLFCFKWRYWQPPSFHSMKTEACSDSPDSGVLVEAQNMRSLPGIELHNVTKAYPGDVTVLLGRNGAGKTTLLRLITGLEQATEGTVIVGGHDVRRNEWALANTKIDDILVAFSLDAKRDALASSLSWGMRRKLQLGIAIVGDPLTVVLDEPTSGADPECKGALWECVLRFHEDKTMLLTTHSMEEADTLGDRIAVMAEGRLRCCGSPMFLRTTYVSVSVGALEDVLRRVEQGSDDPDRSNGGTPELPDCPCALVDANKDCSRGVRPQFRQRVGALLLKRFHYGRRDFKLPVLMIFLPLATLACDIIGNIVRNISEKGYYIERKHAFIRKEGLGADQLNEFLRVLRH</sequence>
<protein>
    <submittedName>
        <fullName evidence="1">Uncharacterized protein</fullName>
    </submittedName>
</protein>
<keyword evidence="2" id="KW-1185">Reference proteome</keyword>
<organism evidence="1 2">
    <name type="scientific">Ixodes persulcatus</name>
    <name type="common">Taiga tick</name>
    <dbReference type="NCBI Taxonomy" id="34615"/>
    <lineage>
        <taxon>Eukaryota</taxon>
        <taxon>Metazoa</taxon>
        <taxon>Ecdysozoa</taxon>
        <taxon>Arthropoda</taxon>
        <taxon>Chelicerata</taxon>
        <taxon>Arachnida</taxon>
        <taxon>Acari</taxon>
        <taxon>Parasitiformes</taxon>
        <taxon>Ixodida</taxon>
        <taxon>Ixodoidea</taxon>
        <taxon>Ixodidae</taxon>
        <taxon>Ixodinae</taxon>
        <taxon>Ixodes</taxon>
    </lineage>
</organism>